<dbReference type="Pfam" id="PF00392">
    <property type="entry name" value="GntR"/>
    <property type="match status" value="1"/>
</dbReference>
<dbReference type="Gene3D" id="1.20.120.530">
    <property type="entry name" value="GntR ligand-binding domain-like"/>
    <property type="match status" value="1"/>
</dbReference>
<dbReference type="SUPFAM" id="SSF46785">
    <property type="entry name" value="Winged helix' DNA-binding domain"/>
    <property type="match status" value="1"/>
</dbReference>
<name>A0A918VR90_9GAMM</name>
<keyword evidence="3" id="KW-0804">Transcription</keyword>
<evidence type="ECO:0000256" key="2">
    <source>
        <dbReference type="ARBA" id="ARBA00023125"/>
    </source>
</evidence>
<dbReference type="Gene3D" id="1.10.10.10">
    <property type="entry name" value="Winged helix-like DNA-binding domain superfamily/Winged helix DNA-binding domain"/>
    <property type="match status" value="1"/>
</dbReference>
<evidence type="ECO:0000313" key="7">
    <source>
        <dbReference type="Proteomes" id="UP000614811"/>
    </source>
</evidence>
<proteinExistence type="predicted"/>
<dbReference type="SMART" id="SM00895">
    <property type="entry name" value="FCD"/>
    <property type="match status" value="1"/>
</dbReference>
<dbReference type="Pfam" id="PF07729">
    <property type="entry name" value="FCD"/>
    <property type="match status" value="1"/>
</dbReference>
<dbReference type="RefSeq" id="WP_189402150.1">
    <property type="nucleotide sequence ID" value="NZ_BMXA01000005.1"/>
</dbReference>
<sequence length="233" mass="26759">MINTPHHIATDDHESSDKTLSGQTTIALREAIVCGVIKPGDKLNEPRLAEQYKVSRGPLREAIRRLVALRLVRHVPHVGATVVTLSGDSIRDLYEVRESLEGKAAGLAAQHMTDQQIAELRDLLKVHRRHLEQNAGEYMQAEGDFDFHYQIIKGSGNQLLVNQLCNELYHLIRMYRFQTSRFRARSDRALIEHEQLIYAIEMRDPELAEMLMRKHITRAKNSILNSLFEEEET</sequence>
<gene>
    <name evidence="6" type="ORF">GCM10008090_26940</name>
</gene>
<feature type="region of interest" description="Disordered" evidence="4">
    <location>
        <begin position="1"/>
        <end position="21"/>
    </location>
</feature>
<dbReference type="InterPro" id="IPR036390">
    <property type="entry name" value="WH_DNA-bd_sf"/>
</dbReference>
<protein>
    <submittedName>
        <fullName evidence="6">GntR family transcriptional regulator</fullName>
    </submittedName>
</protein>
<evidence type="ECO:0000256" key="4">
    <source>
        <dbReference type="SAM" id="MobiDB-lite"/>
    </source>
</evidence>
<keyword evidence="2" id="KW-0238">DNA-binding</keyword>
<dbReference type="PANTHER" id="PTHR43537">
    <property type="entry name" value="TRANSCRIPTIONAL REGULATOR, GNTR FAMILY"/>
    <property type="match status" value="1"/>
</dbReference>
<dbReference type="InterPro" id="IPR011711">
    <property type="entry name" value="GntR_C"/>
</dbReference>
<keyword evidence="1" id="KW-0805">Transcription regulation</keyword>
<reference evidence="6" key="2">
    <citation type="submission" date="2020-09" db="EMBL/GenBank/DDBJ databases">
        <authorList>
            <person name="Sun Q."/>
            <person name="Kim S."/>
        </authorList>
    </citation>
    <scope>NUCLEOTIDE SEQUENCE</scope>
    <source>
        <strain evidence="6">KCTC 12711</strain>
    </source>
</reference>
<dbReference type="InterPro" id="IPR000524">
    <property type="entry name" value="Tscrpt_reg_HTH_GntR"/>
</dbReference>
<dbReference type="AlphaFoldDB" id="A0A918VR90"/>
<reference evidence="6" key="1">
    <citation type="journal article" date="2014" name="Int. J. Syst. Evol. Microbiol.">
        <title>Complete genome sequence of Corynebacterium casei LMG S-19264T (=DSM 44701T), isolated from a smear-ripened cheese.</title>
        <authorList>
            <consortium name="US DOE Joint Genome Institute (JGI-PGF)"/>
            <person name="Walter F."/>
            <person name="Albersmeier A."/>
            <person name="Kalinowski J."/>
            <person name="Ruckert C."/>
        </authorList>
    </citation>
    <scope>NUCLEOTIDE SEQUENCE</scope>
    <source>
        <strain evidence="6">KCTC 12711</strain>
    </source>
</reference>
<comment type="caution">
    <text evidence="6">The sequence shown here is derived from an EMBL/GenBank/DDBJ whole genome shotgun (WGS) entry which is preliminary data.</text>
</comment>
<dbReference type="PROSITE" id="PS50949">
    <property type="entry name" value="HTH_GNTR"/>
    <property type="match status" value="1"/>
</dbReference>
<dbReference type="CDD" id="cd07377">
    <property type="entry name" value="WHTH_GntR"/>
    <property type="match status" value="1"/>
</dbReference>
<dbReference type="SUPFAM" id="SSF48008">
    <property type="entry name" value="GntR ligand-binding domain-like"/>
    <property type="match status" value="1"/>
</dbReference>
<keyword evidence="7" id="KW-1185">Reference proteome</keyword>
<accession>A0A918VR90</accession>
<dbReference type="GO" id="GO:0003700">
    <property type="term" value="F:DNA-binding transcription factor activity"/>
    <property type="evidence" value="ECO:0007669"/>
    <property type="project" value="InterPro"/>
</dbReference>
<dbReference type="Proteomes" id="UP000614811">
    <property type="component" value="Unassembled WGS sequence"/>
</dbReference>
<evidence type="ECO:0000256" key="1">
    <source>
        <dbReference type="ARBA" id="ARBA00023015"/>
    </source>
</evidence>
<feature type="domain" description="HTH gntR-type" evidence="5">
    <location>
        <begin position="18"/>
        <end position="85"/>
    </location>
</feature>
<dbReference type="GO" id="GO:0003677">
    <property type="term" value="F:DNA binding"/>
    <property type="evidence" value="ECO:0007669"/>
    <property type="project" value="UniProtKB-KW"/>
</dbReference>
<feature type="compositionally biased region" description="Basic and acidic residues" evidence="4">
    <location>
        <begin position="8"/>
        <end position="17"/>
    </location>
</feature>
<evidence type="ECO:0000313" key="6">
    <source>
        <dbReference type="EMBL" id="GHA15888.1"/>
    </source>
</evidence>
<dbReference type="InterPro" id="IPR036388">
    <property type="entry name" value="WH-like_DNA-bd_sf"/>
</dbReference>
<dbReference type="EMBL" id="BMXA01000005">
    <property type="protein sequence ID" value="GHA15888.1"/>
    <property type="molecule type" value="Genomic_DNA"/>
</dbReference>
<organism evidence="6 7">
    <name type="scientific">Arenicella chitinivorans</name>
    <dbReference type="NCBI Taxonomy" id="1329800"/>
    <lineage>
        <taxon>Bacteria</taxon>
        <taxon>Pseudomonadati</taxon>
        <taxon>Pseudomonadota</taxon>
        <taxon>Gammaproteobacteria</taxon>
        <taxon>Arenicellales</taxon>
        <taxon>Arenicellaceae</taxon>
        <taxon>Arenicella</taxon>
    </lineage>
</organism>
<evidence type="ECO:0000259" key="5">
    <source>
        <dbReference type="PROSITE" id="PS50949"/>
    </source>
</evidence>
<dbReference type="PANTHER" id="PTHR43537:SF49">
    <property type="entry name" value="TRANSCRIPTIONAL REGULATORY PROTEIN"/>
    <property type="match status" value="1"/>
</dbReference>
<dbReference type="InterPro" id="IPR008920">
    <property type="entry name" value="TF_FadR/GntR_C"/>
</dbReference>
<dbReference type="SMART" id="SM00345">
    <property type="entry name" value="HTH_GNTR"/>
    <property type="match status" value="1"/>
</dbReference>
<evidence type="ECO:0000256" key="3">
    <source>
        <dbReference type="ARBA" id="ARBA00023163"/>
    </source>
</evidence>